<evidence type="ECO:0000256" key="2">
    <source>
        <dbReference type="SAM" id="MobiDB-lite"/>
    </source>
</evidence>
<keyword evidence="4" id="KW-1185">Reference proteome</keyword>
<keyword evidence="1" id="KW-0175">Coiled coil</keyword>
<evidence type="ECO:0000256" key="1">
    <source>
        <dbReference type="SAM" id="Coils"/>
    </source>
</evidence>
<comment type="caution">
    <text evidence="3">The sequence shown here is derived from an EMBL/GenBank/DDBJ whole genome shotgun (WGS) entry which is preliminary data.</text>
</comment>
<organism evidence="3 4">
    <name type="scientific">Pseudomonas nicosulfuronedens</name>
    <dbReference type="NCBI Taxonomy" id="2571105"/>
    <lineage>
        <taxon>Bacteria</taxon>
        <taxon>Pseudomonadati</taxon>
        <taxon>Pseudomonadota</taxon>
        <taxon>Gammaproteobacteria</taxon>
        <taxon>Pseudomonadales</taxon>
        <taxon>Pseudomonadaceae</taxon>
        <taxon>Pseudomonas</taxon>
    </lineage>
</organism>
<dbReference type="InterPro" id="IPR036388">
    <property type="entry name" value="WH-like_DNA-bd_sf"/>
</dbReference>
<accession>A0A5R9QMF7</accession>
<sequence>MTNLERLHSQAKSAGAPVDMNTPSRPAFDRTAATLTLIRQNPNVRGADLTRQVDQMEAEYHRSGVVPKNPQAVVRRHHGKVKALHRELSQELRAVGYHGRYASASEVQALLTEAHDKALEESRPSARAILREQVGEQDAARLATTKSRHMKAAMQKLANHPTAQLLEAQGMRTARDVSEICKATLAGGVQALYQRADVAKRLSAQEKRMAELSALQDAQARELEELRRQLAQAQAKTEARLSAVENATDWKAAAVRLKAEGLNAGEIARRLGQKHETVRKHLQRNT</sequence>
<evidence type="ECO:0000313" key="4">
    <source>
        <dbReference type="Proteomes" id="UP000306635"/>
    </source>
</evidence>
<feature type="coiled-coil region" evidence="1">
    <location>
        <begin position="209"/>
        <end position="243"/>
    </location>
</feature>
<dbReference type="Proteomes" id="UP000306635">
    <property type="component" value="Unassembled WGS sequence"/>
</dbReference>
<dbReference type="EMBL" id="SWDV01000050">
    <property type="protein sequence ID" value="TLX70485.1"/>
    <property type="molecule type" value="Genomic_DNA"/>
</dbReference>
<dbReference type="AlphaFoldDB" id="A0A5R9QMF7"/>
<protein>
    <submittedName>
        <fullName evidence="3">Uncharacterized protein</fullName>
    </submittedName>
</protein>
<dbReference type="OrthoDB" id="7029607at2"/>
<evidence type="ECO:0000313" key="3">
    <source>
        <dbReference type="EMBL" id="TLX70485.1"/>
    </source>
</evidence>
<dbReference type="RefSeq" id="WP_138526555.1">
    <property type="nucleotide sequence ID" value="NZ_SWDV01000050.1"/>
</dbReference>
<gene>
    <name evidence="3" type="ORF">FAS41_27865</name>
</gene>
<feature type="region of interest" description="Disordered" evidence="2">
    <location>
        <begin position="1"/>
        <end position="26"/>
    </location>
</feature>
<name>A0A5R9QMF7_9PSED</name>
<proteinExistence type="predicted"/>
<reference evidence="3 4" key="1">
    <citation type="submission" date="2019-04" db="EMBL/GenBank/DDBJ databases">
        <authorList>
            <person name="Li M."/>
        </authorList>
    </citation>
    <scope>NUCLEOTIDE SEQUENCE [LARGE SCALE GENOMIC DNA]</scope>
    <source>
        <strain evidence="3 4">LAM1902</strain>
    </source>
</reference>
<dbReference type="Gene3D" id="1.10.10.10">
    <property type="entry name" value="Winged helix-like DNA-binding domain superfamily/Winged helix DNA-binding domain"/>
    <property type="match status" value="1"/>
</dbReference>